<name>A0A2I2KL97_9ACTN</name>
<dbReference type="UniPathway" id="UPA00799"/>
<dbReference type="GO" id="GO:0004311">
    <property type="term" value="F:geranylgeranyl diphosphate synthase activity"/>
    <property type="evidence" value="ECO:0007669"/>
    <property type="project" value="InterPro"/>
</dbReference>
<evidence type="ECO:0000313" key="3">
    <source>
        <dbReference type="EMBL" id="SNQ46435.1"/>
    </source>
</evidence>
<proteinExistence type="predicted"/>
<dbReference type="GO" id="GO:0051996">
    <property type="term" value="F:squalene synthase [NAD(P)H] activity"/>
    <property type="evidence" value="ECO:0007669"/>
    <property type="project" value="InterPro"/>
</dbReference>
<dbReference type="GO" id="GO:0016117">
    <property type="term" value="P:carotenoid biosynthetic process"/>
    <property type="evidence" value="ECO:0007669"/>
    <property type="project" value="InterPro"/>
</dbReference>
<dbReference type="InterPro" id="IPR019845">
    <property type="entry name" value="Squalene/phytoene_synthase_CS"/>
</dbReference>
<dbReference type="NCBIfam" id="TIGR03465">
    <property type="entry name" value="HpnD"/>
    <property type="match status" value="1"/>
</dbReference>
<evidence type="ECO:0000256" key="2">
    <source>
        <dbReference type="ARBA" id="ARBA00022679"/>
    </source>
</evidence>
<dbReference type="SFLD" id="SFLDG01018">
    <property type="entry name" value="Squalene/Phytoene_Synthase_Lik"/>
    <property type="match status" value="1"/>
</dbReference>
<dbReference type="EMBL" id="FZMO01000046">
    <property type="protein sequence ID" value="SNQ46435.1"/>
    <property type="molecule type" value="Genomic_DNA"/>
</dbReference>
<evidence type="ECO:0000313" key="4">
    <source>
        <dbReference type="Proteomes" id="UP000234331"/>
    </source>
</evidence>
<dbReference type="PROSITE" id="PS01044">
    <property type="entry name" value="SQUALEN_PHYTOEN_SYN_1"/>
    <property type="match status" value="1"/>
</dbReference>
<dbReference type="InterPro" id="IPR002060">
    <property type="entry name" value="Squ/phyt_synthse"/>
</dbReference>
<dbReference type="PANTHER" id="PTHR31480">
    <property type="entry name" value="BIFUNCTIONAL LYCOPENE CYCLASE/PHYTOENE SYNTHASE"/>
    <property type="match status" value="1"/>
</dbReference>
<dbReference type="InterPro" id="IPR033904">
    <property type="entry name" value="Trans_IPPS_HH"/>
</dbReference>
<dbReference type="PROSITE" id="PS01045">
    <property type="entry name" value="SQUALEN_PHYTOEN_SYN_2"/>
    <property type="match status" value="1"/>
</dbReference>
<evidence type="ECO:0000256" key="1">
    <source>
        <dbReference type="ARBA" id="ARBA00004684"/>
    </source>
</evidence>
<dbReference type="InterPro" id="IPR008949">
    <property type="entry name" value="Isoprenoid_synthase_dom_sf"/>
</dbReference>
<keyword evidence="4" id="KW-1185">Reference proteome</keyword>
<dbReference type="Gene3D" id="1.10.600.10">
    <property type="entry name" value="Farnesyl Diphosphate Synthase"/>
    <property type="match status" value="1"/>
</dbReference>
<dbReference type="SFLD" id="SFLDS00005">
    <property type="entry name" value="Isoprenoid_Synthase_Type_I"/>
    <property type="match status" value="1"/>
</dbReference>
<reference evidence="3 4" key="1">
    <citation type="submission" date="2017-06" db="EMBL/GenBank/DDBJ databases">
        <authorList>
            <person name="Kim H.J."/>
            <person name="Triplett B.A."/>
        </authorList>
    </citation>
    <scope>NUCLEOTIDE SEQUENCE [LARGE SCALE GENOMIC DNA]</scope>
    <source>
        <strain evidence="3">FRACA_ARgP5</strain>
    </source>
</reference>
<dbReference type="EC" id="2.5.1.32" evidence="3"/>
<dbReference type="CDD" id="cd00683">
    <property type="entry name" value="Trans_IPPS_HH"/>
    <property type="match status" value="1"/>
</dbReference>
<dbReference type="RefSeq" id="WP_101830454.1">
    <property type="nucleotide sequence ID" value="NZ_FZMO01000046.1"/>
</dbReference>
<comment type="pathway">
    <text evidence="1">Carotenoid biosynthesis; phytoene biosynthesis.</text>
</comment>
<dbReference type="AlphaFoldDB" id="A0A2I2KL97"/>
<dbReference type="Pfam" id="PF00494">
    <property type="entry name" value="SQS_PSY"/>
    <property type="match status" value="1"/>
</dbReference>
<gene>
    <name evidence="3" type="primary">crtB</name>
    <name evidence="3" type="ORF">FRACA_140034</name>
</gene>
<protein>
    <submittedName>
        <fullName evidence="3">Phytoene synthase</fullName>
        <ecNumber evidence="3">2.5.1.32</ecNumber>
    </submittedName>
</protein>
<sequence length="304" mass="32219">MSISAAGASRRPTVAEAYASCEALTREAARNFSYGIRLLPPDKRGALSAVYALSRRLDDIGDGDLPDEEKLAGLAGVRAEVHGLGENSSDDPVYVALADAARRFPIPLEAFIELADGVESDVHGTTYETFDDMVGYCRLVAGTIGRLSLGIFGTEAAANNRSAPAIADALGVALQQTNILRDVREDLIGGRIYLPAQELKAAGIELSVDASGHLGGPPVALLGYLRSSAQRAEDWYARGMVLLDLLDRRSAACCGAMAGIYLRLNRRIKNDPSAVLDRRLALPGWQKAVVAARSLAGRPETSAA</sequence>
<organism evidence="3 4">
    <name type="scientific">Frankia canadensis</name>
    <dbReference type="NCBI Taxonomy" id="1836972"/>
    <lineage>
        <taxon>Bacteria</taxon>
        <taxon>Bacillati</taxon>
        <taxon>Actinomycetota</taxon>
        <taxon>Actinomycetes</taxon>
        <taxon>Frankiales</taxon>
        <taxon>Frankiaceae</taxon>
        <taxon>Frankia</taxon>
    </lineage>
</organism>
<dbReference type="InterPro" id="IPR017828">
    <property type="entry name" value="SQ_synth_HpnD-like"/>
</dbReference>
<dbReference type="SFLD" id="SFLDG01212">
    <property type="entry name" value="Phytoene_synthase_like"/>
    <property type="match status" value="1"/>
</dbReference>
<dbReference type="Proteomes" id="UP000234331">
    <property type="component" value="Unassembled WGS sequence"/>
</dbReference>
<keyword evidence="2 3" id="KW-0808">Transferase</keyword>
<dbReference type="SUPFAM" id="SSF48576">
    <property type="entry name" value="Terpenoid synthases"/>
    <property type="match status" value="1"/>
</dbReference>
<dbReference type="OrthoDB" id="9807580at2"/>
<dbReference type="InterPro" id="IPR044843">
    <property type="entry name" value="Trans_IPPS_bact-type"/>
</dbReference>
<accession>A0A2I2KL97</accession>